<dbReference type="STRING" id="1802060.A2957_00430"/>
<evidence type="ECO:0000313" key="14">
    <source>
        <dbReference type="Proteomes" id="UP000179072"/>
    </source>
</evidence>
<dbReference type="PANTHER" id="PTHR43469:SF1">
    <property type="entry name" value="SPBETA PROPHAGE-DERIVED DISULFIDE BOND FORMATION PROTEIN B"/>
    <property type="match status" value="1"/>
</dbReference>
<keyword evidence="6 12" id="KW-1133">Transmembrane helix</keyword>
<dbReference type="EMBL" id="MGAK01000028">
    <property type="protein sequence ID" value="OGK43874.1"/>
    <property type="molecule type" value="Genomic_DNA"/>
</dbReference>
<feature type="transmembrane region" description="Helical" evidence="12">
    <location>
        <begin position="109"/>
        <end position="134"/>
    </location>
</feature>
<sequence>MKITQNILYAAAWIQALIGTVGSLFFSEVLGYPPCILCWYQRIALYPLVLILAVAILKNDKKAYQYVLPLTLIGTLISLYQNLLYYKLIPENIQPCQAGISCTTKYIEWFGFITIPLLALLAFIFIDVLMIVAWKMTNKNQQ</sequence>
<keyword evidence="9" id="KW-1015">Disulfide bond</keyword>
<evidence type="ECO:0000256" key="1">
    <source>
        <dbReference type="ARBA" id="ARBA00004141"/>
    </source>
</evidence>
<evidence type="ECO:0000256" key="7">
    <source>
        <dbReference type="ARBA" id="ARBA00023002"/>
    </source>
</evidence>
<dbReference type="NCBIfam" id="NF002849">
    <property type="entry name" value="PRK03113.1"/>
    <property type="match status" value="1"/>
</dbReference>
<evidence type="ECO:0000256" key="3">
    <source>
        <dbReference type="ARBA" id="ARBA00022448"/>
    </source>
</evidence>
<evidence type="ECO:0000256" key="2">
    <source>
        <dbReference type="ARBA" id="ARBA00007602"/>
    </source>
</evidence>
<comment type="caution">
    <text evidence="13">The sequence shown here is derived from an EMBL/GenBank/DDBJ whole genome shotgun (WGS) entry which is preliminary data.</text>
</comment>
<organism evidence="13 14">
    <name type="scientific">Candidatus Roizmanbacteria bacterium RIFCSPLOWO2_01_FULL_38_11</name>
    <dbReference type="NCBI Taxonomy" id="1802060"/>
    <lineage>
        <taxon>Bacteria</taxon>
        <taxon>Candidatus Roizmaniibacteriota</taxon>
    </lineage>
</organism>
<reference evidence="13 14" key="1">
    <citation type="journal article" date="2016" name="Nat. Commun.">
        <title>Thousands of microbial genomes shed light on interconnected biogeochemical processes in an aquifer system.</title>
        <authorList>
            <person name="Anantharaman K."/>
            <person name="Brown C.T."/>
            <person name="Hug L.A."/>
            <person name="Sharon I."/>
            <person name="Castelle C.J."/>
            <person name="Probst A.J."/>
            <person name="Thomas B.C."/>
            <person name="Singh A."/>
            <person name="Wilkins M.J."/>
            <person name="Karaoz U."/>
            <person name="Brodie E.L."/>
            <person name="Williams K.H."/>
            <person name="Hubbard S.S."/>
            <person name="Banfield J.F."/>
        </authorList>
    </citation>
    <scope>NUCLEOTIDE SEQUENCE [LARGE SCALE GENOMIC DNA]</scope>
</reference>
<dbReference type="PANTHER" id="PTHR43469">
    <property type="entry name" value="DISULFIDE FORMATION PROTEIN-RELATED"/>
    <property type="match status" value="1"/>
</dbReference>
<evidence type="ECO:0000313" key="13">
    <source>
        <dbReference type="EMBL" id="OGK43874.1"/>
    </source>
</evidence>
<accession>A0A1F7IKJ0</accession>
<evidence type="ECO:0000256" key="8">
    <source>
        <dbReference type="ARBA" id="ARBA00023136"/>
    </source>
</evidence>
<proteinExistence type="inferred from homology"/>
<keyword evidence="7" id="KW-0560">Oxidoreductase</keyword>
<feature type="transmembrane region" description="Helical" evidence="12">
    <location>
        <begin position="66"/>
        <end position="89"/>
    </location>
</feature>
<dbReference type="Proteomes" id="UP000179072">
    <property type="component" value="Unassembled WGS sequence"/>
</dbReference>
<dbReference type="GO" id="GO:0016020">
    <property type="term" value="C:membrane"/>
    <property type="evidence" value="ECO:0007669"/>
    <property type="project" value="UniProtKB-SubCell"/>
</dbReference>
<dbReference type="Gene3D" id="1.20.1550.10">
    <property type="entry name" value="DsbB-like"/>
    <property type="match status" value="1"/>
</dbReference>
<keyword evidence="11" id="KW-0676">Redox-active center</keyword>
<feature type="transmembrane region" description="Helical" evidence="12">
    <location>
        <begin position="7"/>
        <end position="27"/>
    </location>
</feature>
<dbReference type="InterPro" id="IPR012187">
    <property type="entry name" value="Disulphide_bond_form_BdbC"/>
</dbReference>
<dbReference type="GO" id="GO:0015035">
    <property type="term" value="F:protein-disulfide reductase activity"/>
    <property type="evidence" value="ECO:0007669"/>
    <property type="project" value="InterPro"/>
</dbReference>
<evidence type="ECO:0000256" key="6">
    <source>
        <dbReference type="ARBA" id="ARBA00022989"/>
    </source>
</evidence>
<dbReference type="AlphaFoldDB" id="A0A1F7IKJ0"/>
<dbReference type="HAMAP" id="MF_00287">
    <property type="entry name" value="BdbC"/>
    <property type="match status" value="1"/>
</dbReference>
<dbReference type="InterPro" id="IPR003752">
    <property type="entry name" value="DiS_bond_form_DsbB/BdbC"/>
</dbReference>
<dbReference type="Pfam" id="PF02600">
    <property type="entry name" value="DsbB"/>
    <property type="match status" value="1"/>
</dbReference>
<keyword evidence="4 12" id="KW-0812">Transmembrane</keyword>
<protein>
    <submittedName>
        <fullName evidence="13">2-oxoglutarate dehydrogenase</fullName>
    </submittedName>
</protein>
<keyword evidence="5" id="KW-0249">Electron transport</keyword>
<feature type="transmembrane region" description="Helical" evidence="12">
    <location>
        <begin position="39"/>
        <end position="57"/>
    </location>
</feature>
<comment type="subcellular location">
    <subcellularLocation>
        <location evidence="1">Membrane</location>
        <topology evidence="1">Multi-pass membrane protein</topology>
    </subcellularLocation>
</comment>
<keyword evidence="3" id="KW-0813">Transport</keyword>
<name>A0A1F7IKJ0_9BACT</name>
<dbReference type="SUPFAM" id="SSF158442">
    <property type="entry name" value="DsbB-like"/>
    <property type="match status" value="1"/>
</dbReference>
<evidence type="ECO:0000256" key="10">
    <source>
        <dbReference type="ARBA" id="ARBA00023186"/>
    </source>
</evidence>
<evidence type="ECO:0000256" key="11">
    <source>
        <dbReference type="ARBA" id="ARBA00023284"/>
    </source>
</evidence>
<evidence type="ECO:0000256" key="12">
    <source>
        <dbReference type="SAM" id="Phobius"/>
    </source>
</evidence>
<evidence type="ECO:0000256" key="9">
    <source>
        <dbReference type="ARBA" id="ARBA00023157"/>
    </source>
</evidence>
<keyword evidence="10" id="KW-0143">Chaperone</keyword>
<evidence type="ECO:0000256" key="4">
    <source>
        <dbReference type="ARBA" id="ARBA00022692"/>
    </source>
</evidence>
<gene>
    <name evidence="13" type="ORF">A2957_00430</name>
</gene>
<dbReference type="GO" id="GO:0006457">
    <property type="term" value="P:protein folding"/>
    <property type="evidence" value="ECO:0007669"/>
    <property type="project" value="InterPro"/>
</dbReference>
<dbReference type="PIRSF" id="PIRSF036659">
    <property type="entry name" value="BdbC"/>
    <property type="match status" value="1"/>
</dbReference>
<comment type="similarity">
    <text evidence="2">Belongs to the DsbB family. BdbC subfamily.</text>
</comment>
<evidence type="ECO:0000256" key="5">
    <source>
        <dbReference type="ARBA" id="ARBA00022982"/>
    </source>
</evidence>
<keyword evidence="8 12" id="KW-0472">Membrane</keyword>
<dbReference type="InterPro" id="IPR023380">
    <property type="entry name" value="DsbB-like_sf"/>
</dbReference>